<dbReference type="GO" id="GO:0046654">
    <property type="term" value="P:tetrahydrofolate biosynthetic process"/>
    <property type="evidence" value="ECO:0007669"/>
    <property type="project" value="UniProtKB-UniPathway"/>
</dbReference>
<dbReference type="EMBL" id="AWXA01000053">
    <property type="protein sequence ID" value="ERT57114.1"/>
    <property type="molecule type" value="Genomic_DNA"/>
</dbReference>
<keyword evidence="5 7" id="KW-0521">NADP</keyword>
<dbReference type="GO" id="GO:0046452">
    <property type="term" value="P:dihydrofolate metabolic process"/>
    <property type="evidence" value="ECO:0007669"/>
    <property type="project" value="TreeGrafter"/>
</dbReference>
<dbReference type="AlphaFoldDB" id="U7UE02"/>
<evidence type="ECO:0000256" key="2">
    <source>
        <dbReference type="ARBA" id="ARBA00009539"/>
    </source>
</evidence>
<evidence type="ECO:0000313" key="11">
    <source>
        <dbReference type="Proteomes" id="UP000017090"/>
    </source>
</evidence>
<evidence type="ECO:0000256" key="4">
    <source>
        <dbReference type="ARBA" id="ARBA00022563"/>
    </source>
</evidence>
<evidence type="ECO:0000256" key="8">
    <source>
        <dbReference type="SAM" id="Phobius"/>
    </source>
</evidence>
<dbReference type="InterPro" id="IPR012259">
    <property type="entry name" value="DHFR"/>
</dbReference>
<dbReference type="PANTHER" id="PTHR48069">
    <property type="entry name" value="DIHYDROFOLATE REDUCTASE"/>
    <property type="match status" value="1"/>
</dbReference>
<evidence type="ECO:0000256" key="1">
    <source>
        <dbReference type="ARBA" id="ARBA00004903"/>
    </source>
</evidence>
<keyword evidence="8" id="KW-0812">Transmembrane</keyword>
<dbReference type="InterPro" id="IPR024072">
    <property type="entry name" value="DHFR-like_dom_sf"/>
</dbReference>
<dbReference type="PATRIC" id="fig|1111454.3.peg.1927"/>
<dbReference type="PIRSF" id="PIRSF000194">
    <property type="entry name" value="DHFR"/>
    <property type="match status" value="1"/>
</dbReference>
<dbReference type="InterPro" id="IPR001796">
    <property type="entry name" value="DHFR_dom"/>
</dbReference>
<dbReference type="GO" id="GO:0005829">
    <property type="term" value="C:cytosol"/>
    <property type="evidence" value="ECO:0007669"/>
    <property type="project" value="TreeGrafter"/>
</dbReference>
<comment type="caution">
    <text evidence="10">The sequence shown here is derived from an EMBL/GenBank/DDBJ whole genome shotgun (WGS) entry which is preliminary data.</text>
</comment>
<dbReference type="SUPFAM" id="SSF53597">
    <property type="entry name" value="Dihydrofolate reductase-like"/>
    <property type="match status" value="1"/>
</dbReference>
<dbReference type="Proteomes" id="UP000017090">
    <property type="component" value="Unassembled WGS sequence"/>
</dbReference>
<dbReference type="Pfam" id="PF00186">
    <property type="entry name" value="DHFR_1"/>
    <property type="match status" value="1"/>
</dbReference>
<keyword evidence="8" id="KW-0472">Membrane</keyword>
<gene>
    <name evidence="10" type="primary">folA</name>
    <name evidence="10" type="ORF">HMPREF1250_1635</name>
</gene>
<evidence type="ECO:0000256" key="6">
    <source>
        <dbReference type="ARBA" id="ARBA00023002"/>
    </source>
</evidence>
<dbReference type="OrthoDB" id="9804315at2"/>
<comment type="similarity">
    <text evidence="2 7">Belongs to the dihydrofolate reductase family.</text>
</comment>
<dbReference type="GO" id="GO:0050661">
    <property type="term" value="F:NADP binding"/>
    <property type="evidence" value="ECO:0007669"/>
    <property type="project" value="InterPro"/>
</dbReference>
<evidence type="ECO:0000256" key="7">
    <source>
        <dbReference type="PIRNR" id="PIRNR000194"/>
    </source>
</evidence>
<dbReference type="CDD" id="cd00209">
    <property type="entry name" value="DHFR"/>
    <property type="match status" value="1"/>
</dbReference>
<comment type="pathway">
    <text evidence="1 7">Cofactor biosynthesis; tetrahydrofolate biosynthesis; 5,6,7,8-tetrahydrofolate from 7,8-dihydrofolate: step 1/1.</text>
</comment>
<keyword evidence="4 7" id="KW-0554">One-carbon metabolism</keyword>
<evidence type="ECO:0000313" key="10">
    <source>
        <dbReference type="EMBL" id="ERT57114.1"/>
    </source>
</evidence>
<dbReference type="UniPathway" id="UPA00077">
    <property type="reaction ID" value="UER00158"/>
</dbReference>
<keyword evidence="11" id="KW-1185">Reference proteome</keyword>
<evidence type="ECO:0000256" key="3">
    <source>
        <dbReference type="ARBA" id="ARBA00012856"/>
    </source>
</evidence>
<dbReference type="GO" id="GO:0006730">
    <property type="term" value="P:one-carbon metabolic process"/>
    <property type="evidence" value="ECO:0007669"/>
    <property type="project" value="UniProtKB-KW"/>
</dbReference>
<evidence type="ECO:0000259" key="9">
    <source>
        <dbReference type="PROSITE" id="PS51330"/>
    </source>
</evidence>
<dbReference type="PROSITE" id="PS51330">
    <property type="entry name" value="DHFR_2"/>
    <property type="match status" value="1"/>
</dbReference>
<comment type="catalytic activity">
    <reaction evidence="7">
        <text>(6S)-5,6,7,8-tetrahydrofolate + NADP(+) = 7,8-dihydrofolate + NADPH + H(+)</text>
        <dbReference type="Rhea" id="RHEA:15009"/>
        <dbReference type="ChEBI" id="CHEBI:15378"/>
        <dbReference type="ChEBI" id="CHEBI:57451"/>
        <dbReference type="ChEBI" id="CHEBI:57453"/>
        <dbReference type="ChEBI" id="CHEBI:57783"/>
        <dbReference type="ChEBI" id="CHEBI:58349"/>
        <dbReference type="EC" id="1.5.1.3"/>
    </reaction>
</comment>
<sequence length="164" mass="18699">MLHLIAAVAEDGGIGRDNQLLCHISADLRHFKALTMGHPMIMGRKTFESLPGILPGRSHWVLTSQADYGKRRKDIAVYHSVADLRQDMEPSKEYFVIGGASLYAAFLPFACSLYLTKIEAVFEADAFFPPFEEGQWQLESAERFEKNESNKYTYSFCHYLRKDL</sequence>
<dbReference type="STRING" id="1111454.HMPREF1250_1635"/>
<protein>
    <recommendedName>
        <fullName evidence="3 7">Dihydrofolate reductase</fullName>
        <ecNumber evidence="3 7">1.5.1.3</ecNumber>
    </recommendedName>
</protein>
<dbReference type="RefSeq" id="WP_023054421.1">
    <property type="nucleotide sequence ID" value="NZ_AWXA01000053.1"/>
</dbReference>
<evidence type="ECO:0000256" key="5">
    <source>
        <dbReference type="ARBA" id="ARBA00022857"/>
    </source>
</evidence>
<feature type="transmembrane region" description="Helical" evidence="8">
    <location>
        <begin position="94"/>
        <end position="115"/>
    </location>
</feature>
<dbReference type="GO" id="GO:0046655">
    <property type="term" value="P:folic acid metabolic process"/>
    <property type="evidence" value="ECO:0007669"/>
    <property type="project" value="TreeGrafter"/>
</dbReference>
<keyword evidence="8" id="KW-1133">Transmembrane helix</keyword>
<comment type="function">
    <text evidence="7">Key enzyme in folate metabolism. Catalyzes an essential reaction for de novo glycine and purine synthesis, and for DNA precursor synthesis.</text>
</comment>
<dbReference type="eggNOG" id="COG0262">
    <property type="taxonomic scope" value="Bacteria"/>
</dbReference>
<dbReference type="PANTHER" id="PTHR48069:SF3">
    <property type="entry name" value="DIHYDROFOLATE REDUCTASE"/>
    <property type="match status" value="1"/>
</dbReference>
<feature type="domain" description="DHFR" evidence="9">
    <location>
        <begin position="1"/>
        <end position="161"/>
    </location>
</feature>
<dbReference type="PRINTS" id="PR00070">
    <property type="entry name" value="DHFR"/>
</dbReference>
<name>U7UE02_9FIRM</name>
<dbReference type="GO" id="GO:0004146">
    <property type="term" value="F:dihydrofolate reductase activity"/>
    <property type="evidence" value="ECO:0007669"/>
    <property type="project" value="UniProtKB-EC"/>
</dbReference>
<dbReference type="Gene3D" id="3.40.430.10">
    <property type="entry name" value="Dihydrofolate Reductase, subunit A"/>
    <property type="match status" value="1"/>
</dbReference>
<reference evidence="10 11" key="1">
    <citation type="submission" date="2013-09" db="EMBL/GenBank/DDBJ databases">
        <authorList>
            <person name="Durkin A.S."/>
            <person name="Haft D.R."/>
            <person name="McCorrison J."/>
            <person name="Torralba M."/>
            <person name="Gillis M."/>
            <person name="Haft D.H."/>
            <person name="Methe B."/>
            <person name="Sutton G."/>
            <person name="Nelson K.E."/>
        </authorList>
    </citation>
    <scope>NUCLEOTIDE SEQUENCE [LARGE SCALE GENOMIC DNA]</scope>
    <source>
        <strain evidence="10 11">BV3C16-1</strain>
    </source>
</reference>
<organism evidence="10 11">
    <name type="scientific">Megasphaera vaginalis</name>
    <name type="common">ex Srinivasan et al. 2021</name>
    <dbReference type="NCBI Taxonomy" id="1111454"/>
    <lineage>
        <taxon>Bacteria</taxon>
        <taxon>Bacillati</taxon>
        <taxon>Bacillota</taxon>
        <taxon>Negativicutes</taxon>
        <taxon>Veillonellales</taxon>
        <taxon>Veillonellaceae</taxon>
        <taxon>Megasphaera</taxon>
    </lineage>
</organism>
<proteinExistence type="inferred from homology"/>
<dbReference type="EC" id="1.5.1.3" evidence="3 7"/>
<keyword evidence="6 7" id="KW-0560">Oxidoreductase</keyword>
<accession>U7UE02</accession>